<dbReference type="PANTHER" id="PTHR33740">
    <property type="entry name" value="GPI-ANCHORED ADHESIN-LIKE PROTEIN"/>
    <property type="match status" value="1"/>
</dbReference>
<sequence length="584" mass="65993">MVSSLFFSPGMLLSSETPHRLSAVARPSSCRSRPSRWPRFSPPASSTKASWADLSGSSNDGVGGWFLPRRRTIEEMKYAGPRLHFVTIGASAAIFWAALTYFCQLKKGFKFCFTIPPNVIQEKLMPLTSEKHPEGDVASSKSNVDEISESKVEEEELNGNALAEPGGRKEVAIPVAPDIIQQEAVSVLIKLKIMEDDVIAEELCTRSEYARWFVKINCLERNPKYKILSKPVIVGPVITFFDDVNPDNPDFWYIQSLAEVGIVLSKLSALTSTSTLDNGVSGQKNFQFLPQSFLSRFDLLNWKALLEYSLPSKFDEECSDLFTVQMLRNEVNILDITTDRDVSPHILVDLMAGDKSITRRTFGNIRRLQPCKPVTKAQAAVVLTSGRMAEAIQHEISRLEAEKMSRLHDEEEIRSELIQKGDIQRFWQGELEKEQDRFLVVKKELKVALLSLENEKKALNDSLIDYVKEKGALSCREKLQKCLKEEVDQMYDNLSSERADLLSEQQNLERYSAELCAKQDAVVEAKSILEAEKEAIRIVRSWVEEEAMQMRSRADVLEQAVLRWRYNSGSGHSQNFSSNSKCSD</sequence>
<keyword evidence="1" id="KW-0175">Coiled coil</keyword>
<gene>
    <name evidence="3" type="ORF">ZIOFF_066607</name>
</gene>
<dbReference type="Proteomes" id="UP000734854">
    <property type="component" value="Unassembled WGS sequence"/>
</dbReference>
<evidence type="ECO:0008006" key="5">
    <source>
        <dbReference type="Google" id="ProtNLM"/>
    </source>
</evidence>
<evidence type="ECO:0000313" key="4">
    <source>
        <dbReference type="Proteomes" id="UP000734854"/>
    </source>
</evidence>
<comment type="caution">
    <text evidence="3">The sequence shown here is derived from an EMBL/GenBank/DDBJ whole genome shotgun (WGS) entry which is preliminary data.</text>
</comment>
<keyword evidence="4" id="KW-1185">Reference proteome</keyword>
<organism evidence="3 4">
    <name type="scientific">Zingiber officinale</name>
    <name type="common">Ginger</name>
    <name type="synonym">Amomum zingiber</name>
    <dbReference type="NCBI Taxonomy" id="94328"/>
    <lineage>
        <taxon>Eukaryota</taxon>
        <taxon>Viridiplantae</taxon>
        <taxon>Streptophyta</taxon>
        <taxon>Embryophyta</taxon>
        <taxon>Tracheophyta</taxon>
        <taxon>Spermatophyta</taxon>
        <taxon>Magnoliopsida</taxon>
        <taxon>Liliopsida</taxon>
        <taxon>Zingiberales</taxon>
        <taxon>Zingiberaceae</taxon>
        <taxon>Zingiber</taxon>
    </lineage>
</organism>
<dbReference type="PANTHER" id="PTHR33740:SF1">
    <property type="entry name" value="SLH DOMAIN PROTEIN"/>
    <property type="match status" value="1"/>
</dbReference>
<feature type="region of interest" description="Disordered" evidence="2">
    <location>
        <begin position="33"/>
        <end position="55"/>
    </location>
</feature>
<proteinExistence type="predicted"/>
<feature type="compositionally biased region" description="Low complexity" evidence="2">
    <location>
        <begin position="33"/>
        <end position="46"/>
    </location>
</feature>
<dbReference type="EMBL" id="JACMSC010000018">
    <property type="protein sequence ID" value="KAG6477354.1"/>
    <property type="molecule type" value="Genomic_DNA"/>
</dbReference>
<evidence type="ECO:0000256" key="1">
    <source>
        <dbReference type="SAM" id="Coils"/>
    </source>
</evidence>
<evidence type="ECO:0000256" key="2">
    <source>
        <dbReference type="SAM" id="MobiDB-lite"/>
    </source>
</evidence>
<evidence type="ECO:0000313" key="3">
    <source>
        <dbReference type="EMBL" id="KAG6477354.1"/>
    </source>
</evidence>
<feature type="coiled-coil region" evidence="1">
    <location>
        <begin position="442"/>
        <end position="514"/>
    </location>
</feature>
<dbReference type="AlphaFoldDB" id="A0A8J5EYI5"/>
<name>A0A8J5EYI5_ZINOF</name>
<accession>A0A8J5EYI5</accession>
<reference evidence="3 4" key="1">
    <citation type="submission" date="2020-08" db="EMBL/GenBank/DDBJ databases">
        <title>Plant Genome Project.</title>
        <authorList>
            <person name="Zhang R.-G."/>
        </authorList>
    </citation>
    <scope>NUCLEOTIDE SEQUENCE [LARGE SCALE GENOMIC DNA]</scope>
    <source>
        <tissue evidence="3">Rhizome</tissue>
    </source>
</reference>
<protein>
    <recommendedName>
        <fullName evidence="5">SLH domain-containing protein</fullName>
    </recommendedName>
</protein>